<name>A0A699TDD8_TANCI</name>
<dbReference type="InterPro" id="IPR021109">
    <property type="entry name" value="Peptidase_aspartic_dom_sf"/>
</dbReference>
<accession>A0A699TDD8</accession>
<evidence type="ECO:0000313" key="2">
    <source>
        <dbReference type="EMBL" id="GFD08572.1"/>
    </source>
</evidence>
<evidence type="ECO:0000256" key="1">
    <source>
        <dbReference type="SAM" id="MobiDB-lite"/>
    </source>
</evidence>
<proteinExistence type="predicted"/>
<feature type="region of interest" description="Disordered" evidence="1">
    <location>
        <begin position="1"/>
        <end position="112"/>
    </location>
</feature>
<organism evidence="2">
    <name type="scientific">Tanacetum cinerariifolium</name>
    <name type="common">Dalmatian daisy</name>
    <name type="synonym">Chrysanthemum cinerariifolium</name>
    <dbReference type="NCBI Taxonomy" id="118510"/>
    <lineage>
        <taxon>Eukaryota</taxon>
        <taxon>Viridiplantae</taxon>
        <taxon>Streptophyta</taxon>
        <taxon>Embryophyta</taxon>
        <taxon>Tracheophyta</taxon>
        <taxon>Spermatophyta</taxon>
        <taxon>Magnoliopsida</taxon>
        <taxon>eudicotyledons</taxon>
        <taxon>Gunneridae</taxon>
        <taxon>Pentapetalae</taxon>
        <taxon>asterids</taxon>
        <taxon>campanulids</taxon>
        <taxon>Asterales</taxon>
        <taxon>Asteraceae</taxon>
        <taxon>Asteroideae</taxon>
        <taxon>Anthemideae</taxon>
        <taxon>Anthemidinae</taxon>
        <taxon>Tanacetum</taxon>
    </lineage>
</organism>
<dbReference type="AlphaFoldDB" id="A0A699TDD8"/>
<dbReference type="EMBL" id="BKCJ011239402">
    <property type="protein sequence ID" value="GFD08572.1"/>
    <property type="molecule type" value="Genomic_DNA"/>
</dbReference>
<keyword evidence="2" id="KW-0695">RNA-directed DNA polymerase</keyword>
<gene>
    <name evidence="2" type="ORF">Tci_880541</name>
</gene>
<dbReference type="PANTHER" id="PTHR33067:SF9">
    <property type="entry name" value="RNA-DIRECTED DNA POLYMERASE"/>
    <property type="match status" value="1"/>
</dbReference>
<feature type="non-terminal residue" evidence="2">
    <location>
        <position position="179"/>
    </location>
</feature>
<keyword evidence="2" id="KW-0808">Transferase</keyword>
<dbReference type="CDD" id="cd00303">
    <property type="entry name" value="retropepsin_like"/>
    <property type="match status" value="1"/>
</dbReference>
<sequence length="179" mass="19018">VNSNNASTLSFGTLPSKTIANSKSDLKAITTRSGVSYDGPQIPPPVVENKPEATKDTANPTNSGNTEDVQPQAVQSKPVTSKPAIALVSASKPNPKASIPYPSRRNDERNRDPGKFLIPCDFLGMAECLALADLGASINLMPLSVWKKLSLPDLTPTCMTLELADRSISRPVGVAENVY</sequence>
<dbReference type="GO" id="GO:0003964">
    <property type="term" value="F:RNA-directed DNA polymerase activity"/>
    <property type="evidence" value="ECO:0007669"/>
    <property type="project" value="UniProtKB-KW"/>
</dbReference>
<dbReference type="PANTHER" id="PTHR33067">
    <property type="entry name" value="RNA-DIRECTED DNA POLYMERASE-RELATED"/>
    <property type="match status" value="1"/>
</dbReference>
<reference evidence="2" key="1">
    <citation type="journal article" date="2019" name="Sci. Rep.">
        <title>Draft genome of Tanacetum cinerariifolium, the natural source of mosquito coil.</title>
        <authorList>
            <person name="Yamashiro T."/>
            <person name="Shiraishi A."/>
            <person name="Satake H."/>
            <person name="Nakayama K."/>
        </authorList>
    </citation>
    <scope>NUCLEOTIDE SEQUENCE</scope>
</reference>
<keyword evidence="2" id="KW-0548">Nucleotidyltransferase</keyword>
<dbReference type="Gene3D" id="2.40.70.10">
    <property type="entry name" value="Acid Proteases"/>
    <property type="match status" value="1"/>
</dbReference>
<comment type="caution">
    <text evidence="2">The sequence shown here is derived from an EMBL/GenBank/DDBJ whole genome shotgun (WGS) entry which is preliminary data.</text>
</comment>
<feature type="compositionally biased region" description="Polar residues" evidence="1">
    <location>
        <begin position="56"/>
        <end position="79"/>
    </location>
</feature>
<protein>
    <submittedName>
        <fullName evidence="2">Reverse transcriptase domain-containing protein</fullName>
    </submittedName>
</protein>
<feature type="non-terminal residue" evidence="2">
    <location>
        <position position="1"/>
    </location>
</feature>
<feature type="compositionally biased region" description="Polar residues" evidence="1">
    <location>
        <begin position="1"/>
        <end position="23"/>
    </location>
</feature>